<organism evidence="2 3">
    <name type="scientific">Rhodocollybia butyracea</name>
    <dbReference type="NCBI Taxonomy" id="206335"/>
    <lineage>
        <taxon>Eukaryota</taxon>
        <taxon>Fungi</taxon>
        <taxon>Dikarya</taxon>
        <taxon>Basidiomycota</taxon>
        <taxon>Agaricomycotina</taxon>
        <taxon>Agaricomycetes</taxon>
        <taxon>Agaricomycetidae</taxon>
        <taxon>Agaricales</taxon>
        <taxon>Marasmiineae</taxon>
        <taxon>Omphalotaceae</taxon>
        <taxon>Rhodocollybia</taxon>
    </lineage>
</organism>
<accession>A0A9P5PLN0</accession>
<dbReference type="InterPro" id="IPR001810">
    <property type="entry name" value="F-box_dom"/>
</dbReference>
<evidence type="ECO:0000259" key="1">
    <source>
        <dbReference type="Pfam" id="PF12937"/>
    </source>
</evidence>
<keyword evidence="3" id="KW-1185">Reference proteome</keyword>
<dbReference type="AlphaFoldDB" id="A0A9P5PLN0"/>
<dbReference type="Proteomes" id="UP000772434">
    <property type="component" value="Unassembled WGS sequence"/>
</dbReference>
<reference evidence="2" key="1">
    <citation type="submission" date="2020-11" db="EMBL/GenBank/DDBJ databases">
        <authorList>
            <consortium name="DOE Joint Genome Institute"/>
            <person name="Ahrendt S."/>
            <person name="Riley R."/>
            <person name="Andreopoulos W."/>
            <person name="Labutti K."/>
            <person name="Pangilinan J."/>
            <person name="Ruiz-Duenas F.J."/>
            <person name="Barrasa J.M."/>
            <person name="Sanchez-Garcia M."/>
            <person name="Camarero S."/>
            <person name="Miyauchi S."/>
            <person name="Serrano A."/>
            <person name="Linde D."/>
            <person name="Babiker R."/>
            <person name="Drula E."/>
            <person name="Ayuso-Fernandez I."/>
            <person name="Pacheco R."/>
            <person name="Padilla G."/>
            <person name="Ferreira P."/>
            <person name="Barriuso J."/>
            <person name="Kellner H."/>
            <person name="Castanera R."/>
            <person name="Alfaro M."/>
            <person name="Ramirez L."/>
            <person name="Pisabarro A.G."/>
            <person name="Kuo A."/>
            <person name="Tritt A."/>
            <person name="Lipzen A."/>
            <person name="He G."/>
            <person name="Yan M."/>
            <person name="Ng V."/>
            <person name="Cullen D."/>
            <person name="Martin F."/>
            <person name="Rosso M.-N."/>
            <person name="Henrissat B."/>
            <person name="Hibbett D."/>
            <person name="Martinez A.T."/>
            <person name="Grigoriev I.V."/>
        </authorList>
    </citation>
    <scope>NUCLEOTIDE SEQUENCE</scope>
    <source>
        <strain evidence="2">AH 40177</strain>
    </source>
</reference>
<dbReference type="Gene3D" id="1.20.1280.50">
    <property type="match status" value="1"/>
</dbReference>
<comment type="caution">
    <text evidence="2">The sequence shown here is derived from an EMBL/GenBank/DDBJ whole genome shotgun (WGS) entry which is preliminary data.</text>
</comment>
<name>A0A9P5PLN0_9AGAR</name>
<protein>
    <recommendedName>
        <fullName evidence="1">F-box domain-containing protein</fullName>
    </recommendedName>
</protein>
<proteinExistence type="predicted"/>
<dbReference type="OrthoDB" id="2945347at2759"/>
<dbReference type="SUPFAM" id="SSF81383">
    <property type="entry name" value="F-box domain"/>
    <property type="match status" value="1"/>
</dbReference>
<dbReference type="Pfam" id="PF12937">
    <property type="entry name" value="F-box-like"/>
    <property type="match status" value="1"/>
</dbReference>
<feature type="domain" description="F-box" evidence="1">
    <location>
        <begin position="61"/>
        <end position="115"/>
    </location>
</feature>
<feature type="non-terminal residue" evidence="2">
    <location>
        <position position="149"/>
    </location>
</feature>
<evidence type="ECO:0000313" key="3">
    <source>
        <dbReference type="Proteomes" id="UP000772434"/>
    </source>
</evidence>
<evidence type="ECO:0000313" key="2">
    <source>
        <dbReference type="EMBL" id="KAF9065467.1"/>
    </source>
</evidence>
<dbReference type="EMBL" id="JADNRY010000103">
    <property type="protein sequence ID" value="KAF9065467.1"/>
    <property type="molecule type" value="Genomic_DNA"/>
</dbReference>
<sequence>MTGALADVELDLKDCYAETHRWQSETHVAQTSHRIQFLQTQLQRLEDYKACIHSLNSPVHRIPNETLLEIIDYACDMNEITLNLKDMPALAISGVCSRWRALSSSSPRIWSHIRISLNTLDSALSGLSTFPLWKHFLNLSQQSPLTIEI</sequence>
<dbReference type="InterPro" id="IPR036047">
    <property type="entry name" value="F-box-like_dom_sf"/>
</dbReference>
<gene>
    <name evidence="2" type="ORF">BDP27DRAFT_1228894</name>
</gene>